<evidence type="ECO:0000256" key="8">
    <source>
        <dbReference type="ARBA" id="ARBA00023015"/>
    </source>
</evidence>
<comment type="domain">
    <text evidence="15">The DBINO region is involved in binding to DNA.</text>
</comment>
<comment type="subunit">
    <text evidence="15">Component of the INO80 chromatin-remodeling complex.</text>
</comment>
<keyword evidence="13" id="KW-0539">Nucleus</keyword>
<feature type="region of interest" description="Disordered" evidence="17">
    <location>
        <begin position="1"/>
        <end position="84"/>
    </location>
</feature>
<dbReference type="Proteomes" id="UP001221142">
    <property type="component" value="Unassembled WGS sequence"/>
</dbReference>
<evidence type="ECO:0000259" key="20">
    <source>
        <dbReference type="PROSITE" id="PS51413"/>
    </source>
</evidence>
<dbReference type="EC" id="3.6.4.-" evidence="15"/>
<feature type="domain" description="Helicase ATP-binding" evidence="18">
    <location>
        <begin position="672"/>
        <end position="844"/>
    </location>
</feature>
<evidence type="ECO:0000256" key="5">
    <source>
        <dbReference type="ARBA" id="ARBA00022763"/>
    </source>
</evidence>
<feature type="compositionally biased region" description="Basic residues" evidence="17">
    <location>
        <begin position="323"/>
        <end position="334"/>
    </location>
</feature>
<accession>A0AAD7BV30</accession>
<dbReference type="GO" id="GO:0031011">
    <property type="term" value="C:Ino80 complex"/>
    <property type="evidence" value="ECO:0007669"/>
    <property type="project" value="UniProtKB-UniRule"/>
</dbReference>
<dbReference type="SMART" id="SM00490">
    <property type="entry name" value="HELICc"/>
    <property type="match status" value="1"/>
</dbReference>
<comment type="subcellular location">
    <subcellularLocation>
        <location evidence="1 15">Nucleus</location>
    </subcellularLocation>
</comment>
<keyword evidence="5 15" id="KW-0227">DNA damage</keyword>
<dbReference type="InterPro" id="IPR038718">
    <property type="entry name" value="SNF2-like_sf"/>
</dbReference>
<evidence type="ECO:0000256" key="4">
    <source>
        <dbReference type="ARBA" id="ARBA00022741"/>
    </source>
</evidence>
<evidence type="ECO:0000256" key="16">
    <source>
        <dbReference type="SAM" id="Coils"/>
    </source>
</evidence>
<keyword evidence="8" id="KW-0805">Transcription regulation</keyword>
<dbReference type="SMART" id="SM00487">
    <property type="entry name" value="DEXDc"/>
    <property type="match status" value="1"/>
</dbReference>
<feature type="region of interest" description="Disordered" evidence="17">
    <location>
        <begin position="1425"/>
        <end position="1507"/>
    </location>
</feature>
<keyword evidence="22" id="KW-1185">Reference proteome</keyword>
<dbReference type="GO" id="GO:0006281">
    <property type="term" value="P:DNA repair"/>
    <property type="evidence" value="ECO:0007669"/>
    <property type="project" value="UniProtKB-UniRule"/>
</dbReference>
<keyword evidence="12 15" id="KW-0234">DNA repair</keyword>
<dbReference type="GO" id="GO:0042393">
    <property type="term" value="F:histone binding"/>
    <property type="evidence" value="ECO:0007669"/>
    <property type="project" value="TreeGrafter"/>
</dbReference>
<dbReference type="Pfam" id="PF00271">
    <property type="entry name" value="Helicase_C"/>
    <property type="match status" value="1"/>
</dbReference>
<feature type="compositionally biased region" description="Basic and acidic residues" evidence="17">
    <location>
        <begin position="71"/>
        <end position="84"/>
    </location>
</feature>
<dbReference type="CDD" id="cd18793">
    <property type="entry name" value="SF2_C_SNF"/>
    <property type="match status" value="1"/>
</dbReference>
<comment type="catalytic activity">
    <reaction evidence="14 15">
        <text>ATP + H2O = ADP + phosphate + H(+)</text>
        <dbReference type="Rhea" id="RHEA:13065"/>
        <dbReference type="ChEBI" id="CHEBI:15377"/>
        <dbReference type="ChEBI" id="CHEBI:15378"/>
        <dbReference type="ChEBI" id="CHEBI:30616"/>
        <dbReference type="ChEBI" id="CHEBI:43474"/>
        <dbReference type="ChEBI" id="CHEBI:456216"/>
    </reaction>
</comment>
<evidence type="ECO:0000256" key="1">
    <source>
        <dbReference type="ARBA" id="ARBA00004123"/>
    </source>
</evidence>
<sequence length="1507" mass="169352">MSLSRILNDEPSPAVSSSYAAPRAFHHDSSASSSRVSPRFHPQSEGPQKPFQHPYPQPDRAQTETGVRAVVDVEKRRREDEEVDYQRLRSYQGEQIGAVPDSKRAVSQHYRVYDEPPQVSSDLEDSEEVWGEELAAYMVETQKRKTDVVRMFEANVLERNSTVAQSMSHHYAAKIASASLRAPEASSRALSPASEYDYGGSYEPPARFGGDNRHEYDGYTSSVRDLPSTYPAVRNKGKGKEVATKRGAAGVVSDDSSDAELGSTQRSRPVKKRKVDGNPPSLDEAMNVDRPMPPDWATPPLYDLQKPAGRPLVPAGIPAAVKPPRKKPGPKKKGFGSEFELELASQAPSVSGDITPALSRPTSPLPAATFYYELNEQIPPLKKAKKVDDSVMIKRLRTLEESQRKVWTNIARRDVAKVYKYQILGYTAKTTQAERIAKIVSVQARKPFAKTNKTTKDTQTKAKRLMREMQVFWKKNEREERDVRKREHKEAMDRLKLEEEKREAARQARKLEFLISQTELYSHFVGSKLKTAEVEGDGEPSHVPAGANVEDVDPSALRDINFDDDDQTNLHRHARHNAQEALSLAKERAKQFDAQAALDRKTNEALKLAQAQAHIHDEEMEPATQAPLVDLDSDELNFQNPTSLSGPLTIGQPNMLMAQLKEYQLKGLNWLATLYEQGINGILADEMGLGKTVQSISLLSYLAETHDIWGPFLVVAPASTLHNWQQEITRFVPGLKALPYWGNVKDRATLRKFWSKKEITYNKDAPFHILITSYQLVTQDQQYFQRVNWQYMILDEAQNIKNSSSVRWKTLLGFHCRNRLLLTGTPIQNSMQELWALLHFIMPSLFDSHDEFNEWFSKDIENAAENKGSKLNEHQLRRLHMILKPFMLRRVKRHVQNELSEKIEKDIYVDLSARQRALYKALLANVSVADLLAKAANIGDVDSARSLMNLVMQFRKVCNHPELFERADVVAPFSFSRFGRSGPLMREGDFVLLPYSTRNPIEFTIPKLMYQDGGILSVPFEDSTSPSRSSCLSKLMNIWSTDWIHRSLYEEASSSFAFLRILDSSPKEVHTLHLSPVITRRLSATRDEIDAGDQAPYHSDPMFIAHHSRNPLHIPGLYSHLRCLDIAEGLPDVRSISKSAWAQSCLSRPELKWFVPPAVAPVITVHCTDRTFLESEAKVLDGPLESLAMYGLSQELRDSEEACDTYRHLMSGLTPVGLIGNSPGDQLPLSTMQVPEAKRLIYDSAKLARLDTLLQELKAGDHRVLVYFQMTRMMDLMEEYLIFRQYKYLRLDGSSKLEDRRDMVIDWQTRPDIFVFLLSTRAGGLGINLTAADTVVFYDHDWNPSNDAQAMDRAHRLGQTRQVTVYRLITRGTIDERIVQMARVKKDVQDIVVGAKNFTDVAKPSEIMQLLLNDEQLATLDTTVASGSSTQEPGKVSGAAGTDLWNDEGDDFFGHAGPAAGSAANADPADDENGGASVSASTRGKKRKAGTGAPRGRKPGRKKAVET</sequence>
<evidence type="ECO:0000256" key="15">
    <source>
        <dbReference type="RuleBase" id="RU368001"/>
    </source>
</evidence>
<dbReference type="InterPro" id="IPR000330">
    <property type="entry name" value="SNF2_N"/>
</dbReference>
<dbReference type="InterPro" id="IPR049730">
    <property type="entry name" value="SNF2/RAD54-like_C"/>
</dbReference>
<feature type="domain" description="DBINO" evidence="20">
    <location>
        <begin position="406"/>
        <end position="531"/>
    </location>
</feature>
<dbReference type="Gene3D" id="3.40.50.10810">
    <property type="entry name" value="Tandem AAA-ATPase domain"/>
    <property type="match status" value="1"/>
</dbReference>
<dbReference type="PANTHER" id="PTHR45685">
    <property type="entry name" value="HELICASE SRCAP-RELATED"/>
    <property type="match status" value="1"/>
</dbReference>
<comment type="similarity">
    <text evidence="2 15">Belongs to the SNF2/RAD54 helicase family.</text>
</comment>
<feature type="region of interest" description="Disordered" evidence="17">
    <location>
        <begin position="315"/>
        <end position="335"/>
    </location>
</feature>
<evidence type="ECO:0000256" key="7">
    <source>
        <dbReference type="ARBA" id="ARBA00022840"/>
    </source>
</evidence>
<dbReference type="PROSITE" id="PS51192">
    <property type="entry name" value="HELICASE_ATP_BIND_1"/>
    <property type="match status" value="1"/>
</dbReference>
<keyword evidence="11" id="KW-0804">Transcription</keyword>
<dbReference type="PANTHER" id="PTHR45685:SF2">
    <property type="entry name" value="CHROMATIN-REMODELING ATPASE INO80"/>
    <property type="match status" value="1"/>
</dbReference>
<keyword evidence="10" id="KW-0010">Activator</keyword>
<dbReference type="InterPro" id="IPR001650">
    <property type="entry name" value="Helicase_C-like"/>
</dbReference>
<comment type="caution">
    <text evidence="21">The sequence shown here is derived from an EMBL/GenBank/DDBJ whole genome shotgun (WGS) entry which is preliminary data.</text>
</comment>
<keyword evidence="7 15" id="KW-0067">ATP-binding</keyword>
<evidence type="ECO:0000256" key="3">
    <source>
        <dbReference type="ARBA" id="ARBA00019805"/>
    </source>
</evidence>
<gene>
    <name evidence="21" type="ORF">FB45DRAFT_556731</name>
</gene>
<feature type="compositionally biased region" description="Low complexity" evidence="17">
    <location>
        <begin position="11"/>
        <end position="23"/>
    </location>
</feature>
<evidence type="ECO:0000256" key="12">
    <source>
        <dbReference type="ARBA" id="ARBA00023204"/>
    </source>
</evidence>
<evidence type="ECO:0000256" key="17">
    <source>
        <dbReference type="SAM" id="MobiDB-lite"/>
    </source>
</evidence>
<evidence type="ECO:0000313" key="21">
    <source>
        <dbReference type="EMBL" id="KAJ7631082.1"/>
    </source>
</evidence>
<evidence type="ECO:0000256" key="13">
    <source>
        <dbReference type="ARBA" id="ARBA00023242"/>
    </source>
</evidence>
<dbReference type="Pfam" id="PF00176">
    <property type="entry name" value="SNF2-rel_dom"/>
    <property type="match status" value="1"/>
</dbReference>
<evidence type="ECO:0000256" key="6">
    <source>
        <dbReference type="ARBA" id="ARBA00022801"/>
    </source>
</evidence>
<feature type="region of interest" description="Disordered" evidence="17">
    <location>
        <begin position="191"/>
        <end position="293"/>
    </location>
</feature>
<evidence type="ECO:0000259" key="18">
    <source>
        <dbReference type="PROSITE" id="PS51192"/>
    </source>
</evidence>
<evidence type="ECO:0000259" key="19">
    <source>
        <dbReference type="PROSITE" id="PS51194"/>
    </source>
</evidence>
<dbReference type="Pfam" id="PF13892">
    <property type="entry name" value="DBINO"/>
    <property type="match status" value="1"/>
</dbReference>
<dbReference type="FunFam" id="3.40.50.10810:FF:000022">
    <property type="entry name" value="Blast:Putative DNA helicase Ino80"/>
    <property type="match status" value="1"/>
</dbReference>
<dbReference type="EMBL" id="JARKIF010000009">
    <property type="protein sequence ID" value="KAJ7631082.1"/>
    <property type="molecule type" value="Genomic_DNA"/>
</dbReference>
<dbReference type="GO" id="GO:0003677">
    <property type="term" value="F:DNA binding"/>
    <property type="evidence" value="ECO:0007669"/>
    <property type="project" value="UniProtKB-UniRule"/>
</dbReference>
<dbReference type="InterPro" id="IPR027417">
    <property type="entry name" value="P-loop_NTPase"/>
</dbReference>
<dbReference type="GO" id="GO:0016887">
    <property type="term" value="F:ATP hydrolysis activity"/>
    <property type="evidence" value="ECO:0007669"/>
    <property type="project" value="TreeGrafter"/>
</dbReference>
<keyword evidence="6 15" id="KW-0378">Hydrolase</keyword>
<proteinExistence type="inferred from homology"/>
<evidence type="ECO:0000256" key="14">
    <source>
        <dbReference type="ARBA" id="ARBA00049360"/>
    </source>
</evidence>
<dbReference type="SUPFAM" id="SSF52540">
    <property type="entry name" value="P-loop containing nucleoside triphosphate hydrolases"/>
    <property type="match status" value="2"/>
</dbReference>
<keyword evidence="4" id="KW-0547">Nucleotide-binding</keyword>
<dbReference type="InterPro" id="IPR014001">
    <property type="entry name" value="Helicase_ATP-bd"/>
</dbReference>
<keyword evidence="16" id="KW-0175">Coiled coil</keyword>
<dbReference type="InterPro" id="IPR050520">
    <property type="entry name" value="INO80/SWR1_helicase"/>
</dbReference>
<dbReference type="GO" id="GO:0005524">
    <property type="term" value="F:ATP binding"/>
    <property type="evidence" value="ECO:0007669"/>
    <property type="project" value="UniProtKB-UniRule"/>
</dbReference>
<name>A0AAD7BV30_9AGAR</name>
<dbReference type="GO" id="GO:0006338">
    <property type="term" value="P:chromatin remodeling"/>
    <property type="evidence" value="ECO:0007669"/>
    <property type="project" value="UniProtKB-UniRule"/>
</dbReference>
<keyword evidence="9 15" id="KW-0238">DNA-binding</keyword>
<feature type="coiled-coil region" evidence="16">
    <location>
        <begin position="485"/>
        <end position="517"/>
    </location>
</feature>
<dbReference type="Gene3D" id="3.40.50.300">
    <property type="entry name" value="P-loop containing nucleotide triphosphate hydrolases"/>
    <property type="match status" value="1"/>
</dbReference>
<protein>
    <recommendedName>
        <fullName evidence="3 15">Chromatin-remodeling ATPase INO80</fullName>
        <ecNumber evidence="15">3.6.4.-</ecNumber>
    </recommendedName>
</protein>
<reference evidence="21" key="1">
    <citation type="submission" date="2023-03" db="EMBL/GenBank/DDBJ databases">
        <title>Massive genome expansion in bonnet fungi (Mycena s.s.) driven by repeated elements and novel gene families across ecological guilds.</title>
        <authorList>
            <consortium name="Lawrence Berkeley National Laboratory"/>
            <person name="Harder C.B."/>
            <person name="Miyauchi S."/>
            <person name="Viragh M."/>
            <person name="Kuo A."/>
            <person name="Thoen E."/>
            <person name="Andreopoulos B."/>
            <person name="Lu D."/>
            <person name="Skrede I."/>
            <person name="Drula E."/>
            <person name="Henrissat B."/>
            <person name="Morin E."/>
            <person name="Kohler A."/>
            <person name="Barry K."/>
            <person name="LaButti K."/>
            <person name="Morin E."/>
            <person name="Salamov A."/>
            <person name="Lipzen A."/>
            <person name="Mereny Z."/>
            <person name="Hegedus B."/>
            <person name="Baldrian P."/>
            <person name="Stursova M."/>
            <person name="Weitz H."/>
            <person name="Taylor A."/>
            <person name="Grigoriev I.V."/>
            <person name="Nagy L.G."/>
            <person name="Martin F."/>
            <person name="Kauserud H."/>
        </authorList>
    </citation>
    <scope>NUCLEOTIDE SEQUENCE</scope>
    <source>
        <strain evidence="21">9284</strain>
    </source>
</reference>
<evidence type="ECO:0000256" key="11">
    <source>
        <dbReference type="ARBA" id="ARBA00023163"/>
    </source>
</evidence>
<dbReference type="PROSITE" id="PS51194">
    <property type="entry name" value="HELICASE_CTER"/>
    <property type="match status" value="1"/>
</dbReference>
<evidence type="ECO:0000313" key="22">
    <source>
        <dbReference type="Proteomes" id="UP001221142"/>
    </source>
</evidence>
<feature type="compositionally biased region" description="Basic residues" evidence="17">
    <location>
        <begin position="1483"/>
        <end position="1507"/>
    </location>
</feature>
<evidence type="ECO:0000256" key="10">
    <source>
        <dbReference type="ARBA" id="ARBA00023159"/>
    </source>
</evidence>
<feature type="compositionally biased region" description="Low complexity" evidence="17">
    <location>
        <begin position="1456"/>
        <end position="1467"/>
    </location>
</feature>
<dbReference type="InterPro" id="IPR020838">
    <property type="entry name" value="DBINO"/>
</dbReference>
<evidence type="ECO:0000256" key="9">
    <source>
        <dbReference type="ARBA" id="ARBA00023125"/>
    </source>
</evidence>
<organism evidence="21 22">
    <name type="scientific">Roridomyces roridus</name>
    <dbReference type="NCBI Taxonomy" id="1738132"/>
    <lineage>
        <taxon>Eukaryota</taxon>
        <taxon>Fungi</taxon>
        <taxon>Dikarya</taxon>
        <taxon>Basidiomycota</taxon>
        <taxon>Agaricomycotina</taxon>
        <taxon>Agaricomycetes</taxon>
        <taxon>Agaricomycetidae</taxon>
        <taxon>Agaricales</taxon>
        <taxon>Marasmiineae</taxon>
        <taxon>Mycenaceae</taxon>
        <taxon>Roridomyces</taxon>
    </lineage>
</organism>
<comment type="function">
    <text evidence="15">ATPase component of the INO80 complex which remodels chromatin by shifting nucleosomes and is involved in DNA repair.</text>
</comment>
<feature type="domain" description="Helicase C-terminal" evidence="19">
    <location>
        <begin position="1249"/>
        <end position="1399"/>
    </location>
</feature>
<dbReference type="PROSITE" id="PS51413">
    <property type="entry name" value="DBINO"/>
    <property type="match status" value="1"/>
</dbReference>
<evidence type="ECO:0000256" key="2">
    <source>
        <dbReference type="ARBA" id="ARBA00007025"/>
    </source>
</evidence>